<gene>
    <name evidence="1" type="ORF">KL771_13885</name>
</gene>
<organism evidence="1 2">
    <name type="scientific">Prosthecodimorpha staleyi</name>
    <dbReference type="NCBI Taxonomy" id="2840188"/>
    <lineage>
        <taxon>Bacteria</taxon>
        <taxon>Pseudomonadati</taxon>
        <taxon>Pseudomonadota</taxon>
        <taxon>Alphaproteobacteria</taxon>
        <taxon>Hyphomicrobiales</taxon>
        <taxon>Ancalomicrobiaceae</taxon>
        <taxon>Prosthecodimorpha</taxon>
    </lineage>
</organism>
<accession>A0A947GDQ6</accession>
<evidence type="ECO:0000313" key="1">
    <source>
        <dbReference type="EMBL" id="MBT9290556.1"/>
    </source>
</evidence>
<dbReference type="EMBL" id="JAHHZF010000006">
    <property type="protein sequence ID" value="MBT9290556.1"/>
    <property type="molecule type" value="Genomic_DNA"/>
</dbReference>
<evidence type="ECO:0000313" key="2">
    <source>
        <dbReference type="Proteomes" id="UP000766595"/>
    </source>
</evidence>
<dbReference type="Proteomes" id="UP000766595">
    <property type="component" value="Unassembled WGS sequence"/>
</dbReference>
<keyword evidence="2" id="KW-1185">Reference proteome</keyword>
<dbReference type="AlphaFoldDB" id="A0A947GDQ6"/>
<name>A0A947GDQ6_9HYPH</name>
<protein>
    <submittedName>
        <fullName evidence="1">Uncharacterized protein</fullName>
    </submittedName>
</protein>
<dbReference type="RefSeq" id="WP_261969146.1">
    <property type="nucleotide sequence ID" value="NZ_JAHHZF010000006.1"/>
</dbReference>
<reference evidence="1 2" key="1">
    <citation type="submission" date="2021-06" db="EMBL/GenBank/DDBJ databases">
        <authorList>
            <person name="Grouzdev D.S."/>
            <person name="Koziaeva V."/>
        </authorList>
    </citation>
    <scope>NUCLEOTIDE SEQUENCE [LARGE SCALE GENOMIC DNA]</scope>
    <source>
        <strain evidence="1 2">22</strain>
    </source>
</reference>
<comment type="caution">
    <text evidence="1">The sequence shown here is derived from an EMBL/GenBank/DDBJ whole genome shotgun (WGS) entry which is preliminary data.</text>
</comment>
<sequence>MASLPAPVEGLVVRYEYLWAREHDAGRVSSKDRPACVMVVSSMQAGTGARRVYLAPITHSEPAPGTPALALPADEKRRLGLDDLPSWLILSEVNVDIWPEGLANAQGAENGVYGRLSHPLYRQAAERLAAEVRAGTVRRIPRP</sequence>
<proteinExistence type="predicted"/>